<evidence type="ECO:0000313" key="8">
    <source>
        <dbReference type="Proteomes" id="UP000003639"/>
    </source>
</evidence>
<name>A6NQ69_9FIRM</name>
<feature type="binding site" evidence="6">
    <location>
        <position position="87"/>
    </location>
    <ligand>
        <name>substrate</name>
    </ligand>
</feature>
<evidence type="ECO:0000256" key="4">
    <source>
        <dbReference type="ARBA" id="ARBA00022801"/>
    </source>
</evidence>
<keyword evidence="4 6" id="KW-0378">Hydrolase</keyword>
<dbReference type="AlphaFoldDB" id="A6NQ69"/>
<dbReference type="Pfam" id="PF04960">
    <property type="entry name" value="Glutaminase"/>
    <property type="match status" value="1"/>
</dbReference>
<sequence length="327" mass="34754">MAGDFSRALAKGYNWKKSTQGGARMLTSEYLESVVARYLPAARAGQVATYIPGLAAADPEQLGVCWMDQDGQVVTAGCWQEAVTVQSIVKVAVFLQALADCPMERLTEKISLNATAERFNSIVDLEEKNAHRPLNPYINSGAIAALSLVKGEAFSRVMDLLEGLTGHPGLEVDQAVYRSERETGDRNRAIAYFMRSTGILEGEVEPLLEDYFRLCSVRVDCRDLAAFGATLADGGRNPVTGRVCAPREHCRTAMAVMLSCGMYGQSGEFLVHAGIPAKSGVGGGIMAAVPGRAGIGVIGPALNHTGNSSGGVELLCALSRELDLSIL</sequence>
<dbReference type="SUPFAM" id="SSF56601">
    <property type="entry name" value="beta-lactamase/transpeptidase-like"/>
    <property type="match status" value="1"/>
</dbReference>
<keyword evidence="6" id="KW-0007">Acetylation</keyword>
<dbReference type="PANTHER" id="PTHR12544:SF29">
    <property type="entry name" value="GLUTAMINASE"/>
    <property type="match status" value="1"/>
</dbReference>
<evidence type="ECO:0000256" key="5">
    <source>
        <dbReference type="ARBA" id="ARBA00049534"/>
    </source>
</evidence>
<proteinExistence type="inferred from homology"/>
<dbReference type="PANTHER" id="PTHR12544">
    <property type="entry name" value="GLUTAMINASE"/>
    <property type="match status" value="1"/>
</dbReference>
<comment type="caution">
    <text evidence="7">The sequence shown here is derived from an EMBL/GenBank/DDBJ whole genome shotgun (WGS) entry which is preliminary data.</text>
</comment>
<evidence type="ECO:0000313" key="7">
    <source>
        <dbReference type="EMBL" id="EDN01674.1"/>
    </source>
</evidence>
<dbReference type="STRING" id="411467.BACCAP_00339"/>
<dbReference type="Proteomes" id="UP000003639">
    <property type="component" value="Unassembled WGS sequence"/>
</dbReference>
<comment type="similarity">
    <text evidence="1 6">Belongs to the glutaminase family.</text>
</comment>
<organism evidence="7 8">
    <name type="scientific">Pseudoflavonifractor capillosus ATCC 29799</name>
    <dbReference type="NCBI Taxonomy" id="411467"/>
    <lineage>
        <taxon>Bacteria</taxon>
        <taxon>Bacillati</taxon>
        <taxon>Bacillota</taxon>
        <taxon>Clostridia</taxon>
        <taxon>Eubacteriales</taxon>
        <taxon>Oscillospiraceae</taxon>
        <taxon>Pseudoflavonifractor</taxon>
    </lineage>
</organism>
<comment type="catalytic activity">
    <reaction evidence="5 6">
        <text>L-glutamine + H2O = L-glutamate + NH4(+)</text>
        <dbReference type="Rhea" id="RHEA:15889"/>
        <dbReference type="ChEBI" id="CHEBI:15377"/>
        <dbReference type="ChEBI" id="CHEBI:28938"/>
        <dbReference type="ChEBI" id="CHEBI:29985"/>
        <dbReference type="ChEBI" id="CHEBI:58359"/>
        <dbReference type="EC" id="3.5.1.2"/>
    </reaction>
</comment>
<dbReference type="GO" id="GO:0004359">
    <property type="term" value="F:glutaminase activity"/>
    <property type="evidence" value="ECO:0007669"/>
    <property type="project" value="UniProtKB-UniRule"/>
</dbReference>
<keyword evidence="8" id="KW-1185">Reference proteome</keyword>
<dbReference type="InterPro" id="IPR015868">
    <property type="entry name" value="Glutaminase"/>
</dbReference>
<evidence type="ECO:0000256" key="6">
    <source>
        <dbReference type="HAMAP-Rule" id="MF_00313"/>
    </source>
</evidence>
<accession>A6NQ69</accession>
<reference evidence="7 8" key="2">
    <citation type="submission" date="2007-06" db="EMBL/GenBank/DDBJ databases">
        <title>Draft genome sequence of Pseudoflavonifractor capillosus ATCC 29799.</title>
        <authorList>
            <person name="Sudarsanam P."/>
            <person name="Ley R."/>
            <person name="Guruge J."/>
            <person name="Turnbaugh P.J."/>
            <person name="Mahowald M."/>
            <person name="Liep D."/>
            <person name="Gordon J."/>
        </authorList>
    </citation>
    <scope>NUCLEOTIDE SEQUENCE [LARGE SCALE GENOMIC DNA]</scope>
    <source>
        <strain evidence="7 8">ATCC 29799</strain>
    </source>
</reference>
<protein>
    <recommendedName>
        <fullName evidence="3 6">Glutaminase</fullName>
        <ecNumber evidence="3 6">3.5.1.2</ecNumber>
    </recommendedName>
</protein>
<dbReference type="EC" id="3.5.1.2" evidence="3 6"/>
<reference evidence="7 8" key="1">
    <citation type="submission" date="2007-04" db="EMBL/GenBank/DDBJ databases">
        <authorList>
            <person name="Fulton L."/>
            <person name="Clifton S."/>
            <person name="Fulton B."/>
            <person name="Xu J."/>
            <person name="Minx P."/>
            <person name="Pepin K.H."/>
            <person name="Johnson M."/>
            <person name="Thiruvilangam P."/>
            <person name="Bhonagiri V."/>
            <person name="Nash W.E."/>
            <person name="Mardis E.R."/>
            <person name="Wilson R.K."/>
        </authorList>
    </citation>
    <scope>NUCLEOTIDE SEQUENCE [LARGE SCALE GENOMIC DNA]</scope>
    <source>
        <strain evidence="7 8">ATCC 29799</strain>
    </source>
</reference>
<feature type="binding site" evidence="6">
    <location>
        <position position="139"/>
    </location>
    <ligand>
        <name>substrate</name>
    </ligand>
</feature>
<dbReference type="HAMAP" id="MF_00313">
    <property type="entry name" value="Glutaminase"/>
    <property type="match status" value="1"/>
</dbReference>
<dbReference type="EMBL" id="AAXG02000004">
    <property type="protein sequence ID" value="EDN01674.1"/>
    <property type="molecule type" value="Genomic_DNA"/>
</dbReference>
<evidence type="ECO:0000256" key="2">
    <source>
        <dbReference type="ARBA" id="ARBA00011881"/>
    </source>
</evidence>
<feature type="binding site" evidence="6">
    <location>
        <position position="211"/>
    </location>
    <ligand>
        <name>substrate</name>
    </ligand>
</feature>
<dbReference type="GO" id="GO:0006537">
    <property type="term" value="P:glutamate biosynthetic process"/>
    <property type="evidence" value="ECO:0007669"/>
    <property type="project" value="TreeGrafter"/>
</dbReference>
<feature type="binding site" evidence="6">
    <location>
        <position position="180"/>
    </location>
    <ligand>
        <name>substrate</name>
    </ligand>
</feature>
<dbReference type="NCBIfam" id="TIGR03814">
    <property type="entry name" value="Gln_ase"/>
    <property type="match status" value="1"/>
</dbReference>
<feature type="binding site" evidence="6">
    <location>
        <position position="187"/>
    </location>
    <ligand>
        <name>substrate</name>
    </ligand>
</feature>
<feature type="binding site" evidence="6">
    <location>
        <position position="263"/>
    </location>
    <ligand>
        <name>substrate</name>
    </ligand>
</feature>
<evidence type="ECO:0000256" key="3">
    <source>
        <dbReference type="ARBA" id="ARBA00012918"/>
    </source>
</evidence>
<dbReference type="eggNOG" id="COG2066">
    <property type="taxonomic scope" value="Bacteria"/>
</dbReference>
<gene>
    <name evidence="6 7" type="primary">glsA</name>
    <name evidence="7" type="ORF">BACCAP_00339</name>
</gene>
<feature type="binding site" evidence="6">
    <location>
        <position position="281"/>
    </location>
    <ligand>
        <name>substrate</name>
    </ligand>
</feature>
<dbReference type="GO" id="GO:0006543">
    <property type="term" value="P:L-glutamine catabolic process"/>
    <property type="evidence" value="ECO:0007669"/>
    <property type="project" value="TreeGrafter"/>
</dbReference>
<dbReference type="Gene3D" id="3.40.710.10">
    <property type="entry name" value="DD-peptidase/beta-lactamase superfamily"/>
    <property type="match status" value="1"/>
</dbReference>
<dbReference type="InterPro" id="IPR012338">
    <property type="entry name" value="Beta-lactam/transpept-like"/>
</dbReference>
<evidence type="ECO:0000256" key="1">
    <source>
        <dbReference type="ARBA" id="ARBA00011076"/>
    </source>
</evidence>
<comment type="subunit">
    <text evidence="2 6">Homotetramer.</text>
</comment>